<dbReference type="InterPro" id="IPR029060">
    <property type="entry name" value="PIN-like_dom_sf"/>
</dbReference>
<proteinExistence type="predicted"/>
<dbReference type="EMBL" id="SRMB01000009">
    <property type="protein sequence ID" value="TGE20894.1"/>
    <property type="molecule type" value="Genomic_DNA"/>
</dbReference>
<comment type="caution">
    <text evidence="1">The sequence shown here is derived from an EMBL/GenBank/DDBJ whole genome shotgun (WGS) entry which is preliminary data.</text>
</comment>
<name>A0A4Z0PUG5_9BACT</name>
<sequence>MPPETLPRILLDADVLSHFIKGDQAGLLNVVFPNRLVILDEVMRELERVSRFEQPLEWLIKLSNITVISFAEDDEVLTEFGNLLRQYLGRGESACMATARYHGDFIASSNLKDITRYCQQHGITYYTTLDILHFAVQDGHLTVEECDAFLVKIKKLGSRPGFDSYQQYLKAGPRSR</sequence>
<accession>A0A4Z0PUG5</accession>
<organism evidence="1 2">
    <name type="scientific">Hymenobacter metallicola</name>
    <dbReference type="NCBI Taxonomy" id="2563114"/>
    <lineage>
        <taxon>Bacteria</taxon>
        <taxon>Pseudomonadati</taxon>
        <taxon>Bacteroidota</taxon>
        <taxon>Cytophagia</taxon>
        <taxon>Cytophagales</taxon>
        <taxon>Hymenobacteraceae</taxon>
        <taxon>Hymenobacter</taxon>
    </lineage>
</organism>
<dbReference type="InterPro" id="IPR021799">
    <property type="entry name" value="PIN-like_prokaryotic"/>
</dbReference>
<dbReference type="SUPFAM" id="SSF88723">
    <property type="entry name" value="PIN domain-like"/>
    <property type="match status" value="1"/>
</dbReference>
<reference evidence="1 2" key="1">
    <citation type="submission" date="2019-04" db="EMBL/GenBank/DDBJ databases">
        <authorList>
            <person name="Feng G."/>
            <person name="Zhang J."/>
            <person name="Zhu H."/>
        </authorList>
    </citation>
    <scope>NUCLEOTIDE SEQUENCE [LARGE SCALE GENOMIC DNA]</scope>
    <source>
        <strain evidence="1 2">9PBR-1</strain>
    </source>
</reference>
<dbReference type="RefSeq" id="WP_135399271.1">
    <property type="nucleotide sequence ID" value="NZ_SRMB01000009.1"/>
</dbReference>
<evidence type="ECO:0000313" key="2">
    <source>
        <dbReference type="Proteomes" id="UP000298471"/>
    </source>
</evidence>
<dbReference type="AlphaFoldDB" id="A0A4Z0PUG5"/>
<dbReference type="Pfam" id="PF11848">
    <property type="entry name" value="DUF3368"/>
    <property type="match status" value="1"/>
</dbReference>
<keyword evidence="2" id="KW-1185">Reference proteome</keyword>
<protein>
    <recommendedName>
        <fullName evidence="3">PIN domain-containing protein</fullName>
    </recommendedName>
</protein>
<dbReference type="Proteomes" id="UP000298471">
    <property type="component" value="Unassembled WGS sequence"/>
</dbReference>
<evidence type="ECO:0000313" key="1">
    <source>
        <dbReference type="EMBL" id="TGE20894.1"/>
    </source>
</evidence>
<evidence type="ECO:0008006" key="3">
    <source>
        <dbReference type="Google" id="ProtNLM"/>
    </source>
</evidence>
<dbReference type="OrthoDB" id="793116at2"/>
<gene>
    <name evidence="1" type="ORF">E5K02_25155</name>
</gene>